<dbReference type="PANTHER" id="PTHR45848:SF4">
    <property type="entry name" value="DUAL SPECIFICITY PROTEIN PHOSPHATASE 12"/>
    <property type="match status" value="1"/>
</dbReference>
<dbReference type="PANTHER" id="PTHR45848">
    <property type="entry name" value="DUAL SPECIFICITY PROTEIN PHOSPHATASE 12 FAMILY MEMBER"/>
    <property type="match status" value="1"/>
</dbReference>
<dbReference type="SMART" id="SM00195">
    <property type="entry name" value="DSPc"/>
    <property type="match status" value="1"/>
</dbReference>
<dbReference type="InterPro" id="IPR016130">
    <property type="entry name" value="Tyr_Pase_AS"/>
</dbReference>
<protein>
    <recommendedName>
        <fullName evidence="2">protein-tyrosine-phosphatase</fullName>
        <ecNumber evidence="2">3.1.3.48</ecNumber>
    </recommendedName>
</protein>
<dbReference type="Gene3D" id="3.90.190.10">
    <property type="entry name" value="Protein tyrosine phosphatase superfamily"/>
    <property type="match status" value="1"/>
</dbReference>
<dbReference type="GO" id="GO:0005634">
    <property type="term" value="C:nucleus"/>
    <property type="evidence" value="ECO:0007669"/>
    <property type="project" value="TreeGrafter"/>
</dbReference>
<dbReference type="EMBL" id="JANBPU010000050">
    <property type="protein sequence ID" value="KAJ1918258.1"/>
    <property type="molecule type" value="Genomic_DNA"/>
</dbReference>
<feature type="domain" description="Tyrosine-protein phosphatase" evidence="5">
    <location>
        <begin position="1"/>
        <end position="165"/>
    </location>
</feature>
<evidence type="ECO:0000256" key="1">
    <source>
        <dbReference type="ARBA" id="ARBA00008601"/>
    </source>
</evidence>
<dbReference type="AlphaFoldDB" id="A0A9W8A673"/>
<comment type="caution">
    <text evidence="7">The sequence shown here is derived from an EMBL/GenBank/DDBJ whole genome shotgun (WGS) entry which is preliminary data.</text>
</comment>
<dbReference type="EC" id="3.1.3.48" evidence="2"/>
<keyword evidence="4" id="KW-0904">Protein phosphatase</keyword>
<organism evidence="7 8">
    <name type="scientific">Mycoemilia scoparia</name>
    <dbReference type="NCBI Taxonomy" id="417184"/>
    <lineage>
        <taxon>Eukaryota</taxon>
        <taxon>Fungi</taxon>
        <taxon>Fungi incertae sedis</taxon>
        <taxon>Zoopagomycota</taxon>
        <taxon>Kickxellomycotina</taxon>
        <taxon>Kickxellomycetes</taxon>
        <taxon>Kickxellales</taxon>
        <taxon>Kickxellaceae</taxon>
        <taxon>Mycoemilia</taxon>
    </lineage>
</organism>
<comment type="similarity">
    <text evidence="1">Belongs to the protein-tyrosine phosphatase family. Non-receptor class dual specificity subfamily.</text>
</comment>
<dbReference type="InterPro" id="IPR000387">
    <property type="entry name" value="Tyr_Pase_dom"/>
</dbReference>
<dbReference type="InterPro" id="IPR029021">
    <property type="entry name" value="Prot-tyrosine_phosphatase-like"/>
</dbReference>
<evidence type="ECO:0000259" key="5">
    <source>
        <dbReference type="PROSITE" id="PS50054"/>
    </source>
</evidence>
<evidence type="ECO:0000313" key="7">
    <source>
        <dbReference type="EMBL" id="KAJ1918258.1"/>
    </source>
</evidence>
<sequence length="255" mass="28610">MNEVVAGIYVGGRSQQSGAERSWNNTYIERRSKLRTDLSKGIAILAYYHLIRQPESTVFNAILFLPKDFVYKVISIEDSPEENIMQYFPECNEFIHKCLQGGGKILIHCIAGQSRSSALAAAYIMQERKIGADEALALIKLKRPQIYPNSGFKEQLELYYELDYKVSTDNSLYRHFLISKNSELFAAGGSIDNVVCAADPAKSGNTSNGDYRCKMCRRSLLRDENVLKHSPGAGQLAFTYKKQNRDLIANSVCNG</sequence>
<dbReference type="PROSITE" id="PS50056">
    <property type="entry name" value="TYR_PHOSPHATASE_2"/>
    <property type="match status" value="1"/>
</dbReference>
<dbReference type="InterPro" id="IPR000340">
    <property type="entry name" value="Dual-sp_phosphatase_cat-dom"/>
</dbReference>
<evidence type="ECO:0000256" key="2">
    <source>
        <dbReference type="ARBA" id="ARBA00013064"/>
    </source>
</evidence>
<gene>
    <name evidence="7" type="primary">YVH1</name>
    <name evidence="7" type="ORF">H4219_002730</name>
</gene>
<dbReference type="GO" id="GO:0004725">
    <property type="term" value="F:protein tyrosine phosphatase activity"/>
    <property type="evidence" value="ECO:0007669"/>
    <property type="project" value="UniProtKB-EC"/>
</dbReference>
<dbReference type="Proteomes" id="UP001150538">
    <property type="component" value="Unassembled WGS sequence"/>
</dbReference>
<dbReference type="GO" id="GO:0008138">
    <property type="term" value="F:protein tyrosine/serine/threonine phosphatase activity"/>
    <property type="evidence" value="ECO:0007669"/>
    <property type="project" value="TreeGrafter"/>
</dbReference>
<keyword evidence="3" id="KW-0378">Hydrolase</keyword>
<evidence type="ECO:0000256" key="3">
    <source>
        <dbReference type="ARBA" id="ARBA00022801"/>
    </source>
</evidence>
<evidence type="ECO:0000259" key="6">
    <source>
        <dbReference type="PROSITE" id="PS50056"/>
    </source>
</evidence>
<feature type="domain" description="Tyrosine specific protein phosphatases" evidence="6">
    <location>
        <begin position="85"/>
        <end position="146"/>
    </location>
</feature>
<dbReference type="SUPFAM" id="SSF52799">
    <property type="entry name" value="(Phosphotyrosine protein) phosphatases II"/>
    <property type="match status" value="1"/>
</dbReference>
<dbReference type="InterPro" id="IPR020422">
    <property type="entry name" value="TYR_PHOSPHATASE_DUAL_dom"/>
</dbReference>
<dbReference type="OrthoDB" id="2017893at2759"/>
<dbReference type="Pfam" id="PF00782">
    <property type="entry name" value="DSPc"/>
    <property type="match status" value="1"/>
</dbReference>
<reference evidence="7" key="1">
    <citation type="submission" date="2022-07" db="EMBL/GenBank/DDBJ databases">
        <title>Phylogenomic reconstructions and comparative analyses of Kickxellomycotina fungi.</title>
        <authorList>
            <person name="Reynolds N.K."/>
            <person name="Stajich J.E."/>
            <person name="Barry K."/>
            <person name="Grigoriev I.V."/>
            <person name="Crous P."/>
            <person name="Smith M.E."/>
        </authorList>
    </citation>
    <scope>NUCLEOTIDE SEQUENCE</scope>
    <source>
        <strain evidence="7">NBRC 100468</strain>
    </source>
</reference>
<accession>A0A9W8A673</accession>
<dbReference type="PROSITE" id="PS00383">
    <property type="entry name" value="TYR_PHOSPHATASE_1"/>
    <property type="match status" value="1"/>
</dbReference>
<dbReference type="CDD" id="cd14498">
    <property type="entry name" value="DSP"/>
    <property type="match status" value="1"/>
</dbReference>
<evidence type="ECO:0000313" key="8">
    <source>
        <dbReference type="Proteomes" id="UP001150538"/>
    </source>
</evidence>
<keyword evidence="8" id="KW-1185">Reference proteome</keyword>
<dbReference type="PROSITE" id="PS50054">
    <property type="entry name" value="TYR_PHOSPHATASE_DUAL"/>
    <property type="match status" value="1"/>
</dbReference>
<evidence type="ECO:0000256" key="4">
    <source>
        <dbReference type="ARBA" id="ARBA00022912"/>
    </source>
</evidence>
<proteinExistence type="inferred from homology"/>
<name>A0A9W8A673_9FUNG</name>